<accession>A0A198AFA9</accession>
<gene>
    <name evidence="3" type="ORF">A8708_09130</name>
</gene>
<keyword evidence="1" id="KW-0378">Hydrolase</keyword>
<dbReference type="PANTHER" id="PTHR43222:SF2">
    <property type="entry name" value="NUDIX HYDROLASE 23, CHLOROPLASTIC"/>
    <property type="match status" value="1"/>
</dbReference>
<sequence length="179" mass="20541">MKQKPFLSIDYNQNRLLFHAFAGALPNQHILLSKECLMEEAANCVLIFAFYQGKLVLVRHKDRGWELPGGTREEGESIIQTVIREMHEEAGGELDAIERIGQYLIYEENHLVFVKNIYISKVSTLNELPAGFETDGVMLLDVVPKQGEIMNDSTFSPLMKDNVYATVSEWIREHRFTNH</sequence>
<protein>
    <recommendedName>
        <fullName evidence="2">Nudix hydrolase domain-containing protein</fullName>
    </recommendedName>
</protein>
<dbReference type="EMBL" id="LYPB01000053">
    <property type="protein sequence ID" value="OAS19902.1"/>
    <property type="molecule type" value="Genomic_DNA"/>
</dbReference>
<dbReference type="SUPFAM" id="SSF55811">
    <property type="entry name" value="Nudix"/>
    <property type="match status" value="1"/>
</dbReference>
<dbReference type="RefSeq" id="WP_068663465.1">
    <property type="nucleotide sequence ID" value="NZ_LYPB01000053.1"/>
</dbReference>
<keyword evidence="4" id="KW-1185">Reference proteome</keyword>
<evidence type="ECO:0000256" key="1">
    <source>
        <dbReference type="ARBA" id="ARBA00022801"/>
    </source>
</evidence>
<dbReference type="InterPro" id="IPR015797">
    <property type="entry name" value="NUDIX_hydrolase-like_dom_sf"/>
</dbReference>
<name>A0A198AFA9_9BACL</name>
<dbReference type="AlphaFoldDB" id="A0A198AFA9"/>
<proteinExistence type="predicted"/>
<dbReference type="STRING" id="1850517.A8708_09130"/>
<reference evidence="3 4" key="1">
    <citation type="submission" date="2016-05" db="EMBL/GenBank/DDBJ databases">
        <title>Paenibacillus sp. 1ZS3-15 nov., isolated from the rhizosphere soil.</title>
        <authorList>
            <person name="Zhang X.X."/>
            <person name="Zhang J."/>
        </authorList>
    </citation>
    <scope>NUCLEOTIDE SEQUENCE [LARGE SCALE GENOMIC DNA]</scope>
    <source>
        <strain evidence="3 4">1ZS3-15</strain>
    </source>
</reference>
<dbReference type="Proteomes" id="UP000078454">
    <property type="component" value="Unassembled WGS sequence"/>
</dbReference>
<dbReference type="PROSITE" id="PS00893">
    <property type="entry name" value="NUDIX_BOX"/>
    <property type="match status" value="1"/>
</dbReference>
<evidence type="ECO:0000313" key="4">
    <source>
        <dbReference type="Proteomes" id="UP000078454"/>
    </source>
</evidence>
<dbReference type="PANTHER" id="PTHR43222">
    <property type="entry name" value="NUDIX HYDROLASE 23"/>
    <property type="match status" value="1"/>
</dbReference>
<dbReference type="Pfam" id="PF00293">
    <property type="entry name" value="NUDIX"/>
    <property type="match status" value="1"/>
</dbReference>
<dbReference type="InterPro" id="IPR020084">
    <property type="entry name" value="NUDIX_hydrolase_CS"/>
</dbReference>
<evidence type="ECO:0000259" key="2">
    <source>
        <dbReference type="PROSITE" id="PS51462"/>
    </source>
</evidence>
<evidence type="ECO:0000313" key="3">
    <source>
        <dbReference type="EMBL" id="OAS19902.1"/>
    </source>
</evidence>
<dbReference type="Gene3D" id="3.90.79.10">
    <property type="entry name" value="Nucleoside Triphosphate Pyrophosphohydrolase"/>
    <property type="match status" value="1"/>
</dbReference>
<feature type="domain" description="Nudix hydrolase" evidence="2">
    <location>
        <begin position="37"/>
        <end position="161"/>
    </location>
</feature>
<dbReference type="OrthoDB" id="9131041at2"/>
<dbReference type="GO" id="GO:0016787">
    <property type="term" value="F:hydrolase activity"/>
    <property type="evidence" value="ECO:0007669"/>
    <property type="project" value="UniProtKB-KW"/>
</dbReference>
<organism evidence="3 4">
    <name type="scientific">Paenibacillus oryzisoli</name>
    <dbReference type="NCBI Taxonomy" id="1850517"/>
    <lineage>
        <taxon>Bacteria</taxon>
        <taxon>Bacillati</taxon>
        <taxon>Bacillota</taxon>
        <taxon>Bacilli</taxon>
        <taxon>Bacillales</taxon>
        <taxon>Paenibacillaceae</taxon>
        <taxon>Paenibacillus</taxon>
    </lineage>
</organism>
<comment type="caution">
    <text evidence="3">The sequence shown here is derived from an EMBL/GenBank/DDBJ whole genome shotgun (WGS) entry which is preliminary data.</text>
</comment>
<dbReference type="PROSITE" id="PS51462">
    <property type="entry name" value="NUDIX"/>
    <property type="match status" value="1"/>
</dbReference>
<dbReference type="InterPro" id="IPR000086">
    <property type="entry name" value="NUDIX_hydrolase_dom"/>
</dbReference>